<gene>
    <name evidence="4" type="primary">LOC104722111</name>
</gene>
<reference evidence="4" key="2">
    <citation type="submission" date="2025-08" db="UniProtKB">
        <authorList>
            <consortium name="RefSeq"/>
        </authorList>
    </citation>
    <scope>IDENTIFICATION</scope>
    <source>
        <tissue evidence="4">Leaf</tissue>
    </source>
</reference>
<evidence type="ECO:0000313" key="4">
    <source>
        <dbReference type="RefSeq" id="XP_019087325.1"/>
    </source>
</evidence>
<keyword evidence="3" id="KW-1185">Reference proteome</keyword>
<organism evidence="3 4">
    <name type="scientific">Camelina sativa</name>
    <name type="common">False flax</name>
    <name type="synonym">Myagrum sativum</name>
    <dbReference type="NCBI Taxonomy" id="90675"/>
    <lineage>
        <taxon>Eukaryota</taxon>
        <taxon>Viridiplantae</taxon>
        <taxon>Streptophyta</taxon>
        <taxon>Embryophyta</taxon>
        <taxon>Tracheophyta</taxon>
        <taxon>Spermatophyta</taxon>
        <taxon>Magnoliopsida</taxon>
        <taxon>eudicotyledons</taxon>
        <taxon>Gunneridae</taxon>
        <taxon>Pentapetalae</taxon>
        <taxon>rosids</taxon>
        <taxon>malvids</taxon>
        <taxon>Brassicales</taxon>
        <taxon>Brassicaceae</taxon>
        <taxon>Camelineae</taxon>
        <taxon>Camelina</taxon>
    </lineage>
</organism>
<feature type="region of interest" description="Disordered" evidence="1">
    <location>
        <begin position="444"/>
        <end position="464"/>
    </location>
</feature>
<dbReference type="RefSeq" id="XP_019087325.1">
    <property type="nucleotide sequence ID" value="XM_019231780.1"/>
</dbReference>
<feature type="domain" description="DUF3444" evidence="2">
    <location>
        <begin position="592"/>
        <end position="790"/>
    </location>
</feature>
<dbReference type="PANTHER" id="PTHR45089">
    <property type="entry name" value="DNAJ HEAT SHOCK AMINO-TERMINAL DOMAIN PROTEIN-RELATED"/>
    <property type="match status" value="1"/>
</dbReference>
<dbReference type="PANTHER" id="PTHR45089:SF21">
    <property type="entry name" value="TRICHOHYALIN-LIKE PROTEIN (DUF3444)"/>
    <property type="match status" value="1"/>
</dbReference>
<evidence type="ECO:0000313" key="3">
    <source>
        <dbReference type="Proteomes" id="UP000694864"/>
    </source>
</evidence>
<dbReference type="InterPro" id="IPR024593">
    <property type="entry name" value="DUF3444"/>
</dbReference>
<feature type="region of interest" description="Disordered" evidence="1">
    <location>
        <begin position="261"/>
        <end position="280"/>
    </location>
</feature>
<feature type="region of interest" description="Disordered" evidence="1">
    <location>
        <begin position="350"/>
        <end position="369"/>
    </location>
</feature>
<feature type="region of interest" description="Disordered" evidence="1">
    <location>
        <begin position="529"/>
        <end position="578"/>
    </location>
</feature>
<evidence type="ECO:0000259" key="2">
    <source>
        <dbReference type="Pfam" id="PF11926"/>
    </source>
</evidence>
<sequence>MEMSTPMYNKTRSFLCLPPFLLSTARSHSSFPKFLSLQSKVYIVSSKILFFFLDKLKGLDRSFKKRVLLFSGGNTPEKKPPPASTKDQTLERVYGSDSDNLVMTGDSVESDVSEQNSEGCFETLDQIEEKASSIFEFSLHFVDVSDSLEEEEEERLRVVEAREKKLCSLEDSVSRRASVLEEKEIDFDLRQVIEATIVMLVLEKQSEEAENNKLGLLLDSTTKELEDMMSEFEGKKEEARQMSEFILEKLSELEKAKMDFDLKQRDETERQNKESEAREKKLKALEEAITEKTAELKRKEETFELKLKEEADKLREESELRRNGLEIKEKALEKMLKEVELKQMDLKEKSKQQLIDAESRKRSNLESEAREKELKALEEAIKEKTAELKRKEETFELKLKEEADKLREETELRRNGLEIKEKALEKMLKEVELKQMYLEEKSKQQLIDAESRKRSNLESEAREKKLNSLEEAIKEKTAELKRKEETFELKLKEEANKLREDNELKRKGLGMKEESLELELQQMELKERSNQQLVEAESRKRSNLELGPSLLAKNDSDAASLTRQAKKQKPQEASDGDIEEIVCTDKSYEDPKLLTCPDRRINDFSKSMSSFAVDQVWALYDPRDDMPRIYAQVRRIFDSQLSLEVTLLEHVKTTKDEKAILSGCGRFEYGDTEIKSHLMFVHEMDHIVCANNVIVNPRKGETWALFRDWNASWNSHPDLHEPPYRYDYVEVISEFDDLSGIAVAYMGRVEGFASVFNRAEQNGPIKIIVSPGEMQKFSHKVASVKLSGDEKEGIPAGSFELNPAATPSYDSVVNENGSTKDLPIVID</sequence>
<dbReference type="GeneID" id="104722111"/>
<dbReference type="Pfam" id="PF11926">
    <property type="entry name" value="DUF3444"/>
    <property type="match status" value="1"/>
</dbReference>
<evidence type="ECO:0000256" key="1">
    <source>
        <dbReference type="SAM" id="MobiDB-lite"/>
    </source>
</evidence>
<name>A0ABM1QKN7_CAMSA</name>
<accession>A0ABM1QKN7</accession>
<dbReference type="Proteomes" id="UP000694864">
    <property type="component" value="Chromosome 11"/>
</dbReference>
<protein>
    <submittedName>
        <fullName evidence="4">Trichohyalin-like</fullName>
    </submittedName>
</protein>
<reference evidence="3" key="1">
    <citation type="journal article" date="2014" name="Nat. Commun.">
        <title>The emerging biofuel crop Camelina sativa retains a highly undifferentiated hexaploid genome structure.</title>
        <authorList>
            <person name="Kagale S."/>
            <person name="Koh C."/>
            <person name="Nixon J."/>
            <person name="Bollina V."/>
            <person name="Clarke W.E."/>
            <person name="Tuteja R."/>
            <person name="Spillane C."/>
            <person name="Robinson S.J."/>
            <person name="Links M.G."/>
            <person name="Clarke C."/>
            <person name="Higgins E.E."/>
            <person name="Huebert T."/>
            <person name="Sharpe A.G."/>
            <person name="Parkin I.A."/>
        </authorList>
    </citation>
    <scope>NUCLEOTIDE SEQUENCE [LARGE SCALE GENOMIC DNA]</scope>
    <source>
        <strain evidence="3">cv. DH55</strain>
    </source>
</reference>
<proteinExistence type="predicted"/>